<dbReference type="Proteomes" id="UP000290365">
    <property type="component" value="Chromosome"/>
</dbReference>
<feature type="domain" description="Glyoxalase-like" evidence="1">
    <location>
        <begin position="8"/>
        <end position="198"/>
    </location>
</feature>
<proteinExistence type="predicted"/>
<dbReference type="OrthoDB" id="9111355at2"/>
<name>A0A4P6JIF6_KTERU</name>
<protein>
    <submittedName>
        <fullName evidence="2">VOC family protein</fullName>
    </submittedName>
</protein>
<sequence length="295" mass="32525">MENDINILNHVGLLVSDVHAAVARYEQLGFQFAPLSHVKVAFEAGSEPIDIGSGKQDAIFEKNFLEIAGVTEPEIWNKLNKAQRGYFDIDGALKRYQGLHILYFGTDNLEAVHKRLVTHGLSSSAIGHLNRKVETPVGEQILHAKMLHTGQVSIAQHENPEVLLQPRYMHHRNGAKLLTECIVCTPDPAELAATYARFTSHHSQQRDQLHIVDLGFSRVVVVAPDDLGKVIPGCTPPSLPFLAGFTVATENLAQTRTLLAGNTIPFQEHDGRLLIQPEHAYGCAVLFEQEGATRL</sequence>
<keyword evidence="3" id="KW-1185">Reference proteome</keyword>
<dbReference type="KEGG" id="kbs:EPA93_01160"/>
<dbReference type="EMBL" id="CP035758">
    <property type="protein sequence ID" value="QBD74670.1"/>
    <property type="molecule type" value="Genomic_DNA"/>
</dbReference>
<dbReference type="Pfam" id="PF13468">
    <property type="entry name" value="Glyoxalase_3"/>
    <property type="match status" value="1"/>
</dbReference>
<dbReference type="InterPro" id="IPR025870">
    <property type="entry name" value="Glyoxalase-like_dom"/>
</dbReference>
<evidence type="ECO:0000313" key="2">
    <source>
        <dbReference type="EMBL" id="QBD74670.1"/>
    </source>
</evidence>
<dbReference type="AlphaFoldDB" id="A0A4P6JIF6"/>
<dbReference type="SUPFAM" id="SSF54593">
    <property type="entry name" value="Glyoxalase/Bleomycin resistance protein/Dihydroxybiphenyl dioxygenase"/>
    <property type="match status" value="1"/>
</dbReference>
<gene>
    <name evidence="2" type="ORF">EPA93_01160</name>
</gene>
<reference evidence="2 3" key="1">
    <citation type="submission" date="2019-01" db="EMBL/GenBank/DDBJ databases">
        <title>Ktedonosporobacter rubrisoli SCAWS-G2.</title>
        <authorList>
            <person name="Huang Y."/>
            <person name="Yan B."/>
        </authorList>
    </citation>
    <scope>NUCLEOTIDE SEQUENCE [LARGE SCALE GENOMIC DNA]</scope>
    <source>
        <strain evidence="2 3">SCAWS-G2</strain>
    </source>
</reference>
<dbReference type="RefSeq" id="WP_129885269.1">
    <property type="nucleotide sequence ID" value="NZ_CP035758.1"/>
</dbReference>
<dbReference type="Gene3D" id="3.10.180.10">
    <property type="entry name" value="2,3-Dihydroxybiphenyl 1,2-Dioxygenase, domain 1"/>
    <property type="match status" value="1"/>
</dbReference>
<evidence type="ECO:0000313" key="3">
    <source>
        <dbReference type="Proteomes" id="UP000290365"/>
    </source>
</evidence>
<accession>A0A4P6JIF6</accession>
<evidence type="ECO:0000259" key="1">
    <source>
        <dbReference type="Pfam" id="PF13468"/>
    </source>
</evidence>
<organism evidence="2 3">
    <name type="scientific">Ktedonosporobacter rubrisoli</name>
    <dbReference type="NCBI Taxonomy" id="2509675"/>
    <lineage>
        <taxon>Bacteria</taxon>
        <taxon>Bacillati</taxon>
        <taxon>Chloroflexota</taxon>
        <taxon>Ktedonobacteria</taxon>
        <taxon>Ktedonobacterales</taxon>
        <taxon>Ktedonosporobacteraceae</taxon>
        <taxon>Ktedonosporobacter</taxon>
    </lineage>
</organism>
<dbReference type="InterPro" id="IPR029068">
    <property type="entry name" value="Glyas_Bleomycin-R_OHBP_Dase"/>
</dbReference>